<dbReference type="GO" id="GO:0005525">
    <property type="term" value="F:GTP binding"/>
    <property type="evidence" value="ECO:0007669"/>
    <property type="project" value="UniProtKB-KW"/>
</dbReference>
<organism evidence="11 12">
    <name type="scientific">Solirubrobacter phytolaccae</name>
    <dbReference type="NCBI Taxonomy" id="1404360"/>
    <lineage>
        <taxon>Bacteria</taxon>
        <taxon>Bacillati</taxon>
        <taxon>Actinomycetota</taxon>
        <taxon>Thermoleophilia</taxon>
        <taxon>Solirubrobacterales</taxon>
        <taxon>Solirubrobacteraceae</taxon>
        <taxon>Solirubrobacter</taxon>
    </lineage>
</organism>
<keyword evidence="3 10" id="KW-0479">Metal-binding</keyword>
<evidence type="ECO:0000256" key="7">
    <source>
        <dbReference type="ARBA" id="ARBA00023211"/>
    </source>
</evidence>
<dbReference type="Proteomes" id="UP001147653">
    <property type="component" value="Unassembled WGS sequence"/>
</dbReference>
<comment type="cofactor">
    <cofactor evidence="10">
        <name>Mn(2+)</name>
        <dbReference type="ChEBI" id="CHEBI:29035"/>
    </cofactor>
    <text evidence="10">Binds 2 manganese ions per subunit.</text>
</comment>
<proteinExistence type="predicted"/>
<dbReference type="GO" id="GO:0042245">
    <property type="term" value="P:RNA repair"/>
    <property type="evidence" value="ECO:0007669"/>
    <property type="project" value="UniProtKB-KW"/>
</dbReference>
<gene>
    <name evidence="11" type="ORF">OJ997_16385</name>
</gene>
<comment type="caution">
    <text evidence="11">The sequence shown here is derived from an EMBL/GenBank/DDBJ whole genome shotgun (WGS) entry which is preliminary data.</text>
</comment>
<dbReference type="Gene3D" id="3.90.1860.10">
    <property type="entry name" value="tRNA-splicing ligase RtcB"/>
    <property type="match status" value="1"/>
</dbReference>
<feature type="binding site" evidence="10">
    <location>
        <position position="74"/>
    </location>
    <ligand>
        <name>Mn(2+)</name>
        <dbReference type="ChEBI" id="CHEBI:29035"/>
        <label>1</label>
    </ligand>
</feature>
<evidence type="ECO:0000313" key="12">
    <source>
        <dbReference type="Proteomes" id="UP001147653"/>
    </source>
</evidence>
<evidence type="ECO:0000256" key="4">
    <source>
        <dbReference type="ARBA" id="ARBA00022741"/>
    </source>
</evidence>
<dbReference type="EMBL" id="JAPDDP010000027">
    <property type="protein sequence ID" value="MDA0181882.1"/>
    <property type="molecule type" value="Genomic_DNA"/>
</dbReference>
<dbReference type="InterPro" id="IPR001233">
    <property type="entry name" value="RtcB"/>
</dbReference>
<feature type="non-terminal residue" evidence="11">
    <location>
        <position position="252"/>
    </location>
</feature>
<protein>
    <recommendedName>
        <fullName evidence="1">3'-phosphate/5'-hydroxy nucleic acid ligase</fullName>
        <ecNumber evidence="1">6.5.1.8</ecNumber>
    </recommendedName>
</protein>
<feature type="binding site" evidence="10">
    <location>
        <position position="223"/>
    </location>
    <ligand>
        <name>Mn(2+)</name>
        <dbReference type="ChEBI" id="CHEBI:29035"/>
        <label>2</label>
    </ligand>
</feature>
<keyword evidence="6 9" id="KW-0342">GTP-binding</keyword>
<evidence type="ECO:0000256" key="1">
    <source>
        <dbReference type="ARBA" id="ARBA00012726"/>
    </source>
</evidence>
<dbReference type="RefSeq" id="WP_270026237.1">
    <property type="nucleotide sequence ID" value="NZ_JAPDDP010000027.1"/>
</dbReference>
<keyword evidence="4 9" id="KW-0547">Nucleotide-binding</keyword>
<evidence type="ECO:0000256" key="8">
    <source>
        <dbReference type="ARBA" id="ARBA00047746"/>
    </source>
</evidence>
<evidence type="ECO:0000256" key="10">
    <source>
        <dbReference type="PIRSR" id="PIRSR601233-3"/>
    </source>
</evidence>
<evidence type="ECO:0000256" key="2">
    <source>
        <dbReference type="ARBA" id="ARBA00022598"/>
    </source>
</evidence>
<dbReference type="EC" id="6.5.1.8" evidence="1"/>
<comment type="catalytic activity">
    <reaction evidence="8">
        <text>a 3'-end 3'-phospho-ribonucleotide-RNA + a 5'-end dephospho-ribonucleoside-RNA + GTP = a ribonucleotidyl-ribonucleotide-RNA + GMP + diphosphate</text>
        <dbReference type="Rhea" id="RHEA:68076"/>
        <dbReference type="Rhea" id="RHEA-COMP:10463"/>
        <dbReference type="Rhea" id="RHEA-COMP:13936"/>
        <dbReference type="Rhea" id="RHEA-COMP:17355"/>
        <dbReference type="ChEBI" id="CHEBI:33019"/>
        <dbReference type="ChEBI" id="CHEBI:37565"/>
        <dbReference type="ChEBI" id="CHEBI:58115"/>
        <dbReference type="ChEBI" id="CHEBI:83062"/>
        <dbReference type="ChEBI" id="CHEBI:138284"/>
        <dbReference type="ChEBI" id="CHEBI:173118"/>
        <dbReference type="EC" id="6.5.1.8"/>
    </reaction>
</comment>
<feature type="binding site" evidence="9">
    <location>
        <begin position="191"/>
        <end position="195"/>
    </location>
    <ligand>
        <name>GMP</name>
        <dbReference type="ChEBI" id="CHEBI:58115"/>
    </ligand>
</feature>
<keyword evidence="12" id="KW-1185">Reference proteome</keyword>
<dbReference type="AlphaFoldDB" id="A0A9X3NBU3"/>
<evidence type="ECO:0000256" key="3">
    <source>
        <dbReference type="ARBA" id="ARBA00022723"/>
    </source>
</evidence>
<name>A0A9X3NBU3_9ACTN</name>
<keyword evidence="2" id="KW-0436">Ligase</keyword>
<dbReference type="InterPro" id="IPR036025">
    <property type="entry name" value="RtcB-like_sf"/>
</dbReference>
<evidence type="ECO:0000256" key="5">
    <source>
        <dbReference type="ARBA" id="ARBA00022800"/>
    </source>
</evidence>
<keyword evidence="7 10" id="KW-0464">Manganese</keyword>
<reference evidence="11" key="1">
    <citation type="submission" date="2022-10" db="EMBL/GenBank/DDBJ databases">
        <title>The WGS of Solirubrobacter phytolaccae KCTC 29190.</title>
        <authorList>
            <person name="Jiang Z."/>
        </authorList>
    </citation>
    <scope>NUCLEOTIDE SEQUENCE</scope>
    <source>
        <strain evidence="11">KCTC 29190</strain>
    </source>
</reference>
<evidence type="ECO:0000313" key="11">
    <source>
        <dbReference type="EMBL" id="MDA0181882.1"/>
    </source>
</evidence>
<dbReference type="GO" id="GO:0046872">
    <property type="term" value="F:metal ion binding"/>
    <property type="evidence" value="ECO:0007669"/>
    <property type="project" value="UniProtKB-KW"/>
</dbReference>
<dbReference type="Pfam" id="PF01139">
    <property type="entry name" value="RtcB"/>
    <property type="match status" value="1"/>
</dbReference>
<dbReference type="GO" id="GO:0170057">
    <property type="term" value="F:RNA ligase (GTP) activity"/>
    <property type="evidence" value="ECO:0007669"/>
    <property type="project" value="UniProtKB-EC"/>
</dbReference>
<accession>A0A9X3NBU3</accession>
<evidence type="ECO:0000256" key="9">
    <source>
        <dbReference type="PIRSR" id="PIRSR601233-2"/>
    </source>
</evidence>
<evidence type="ECO:0000256" key="6">
    <source>
        <dbReference type="ARBA" id="ARBA00023134"/>
    </source>
</evidence>
<dbReference type="GO" id="GO:0003972">
    <property type="term" value="F:RNA ligase (ATP) activity"/>
    <property type="evidence" value="ECO:0007669"/>
    <property type="project" value="TreeGrafter"/>
</dbReference>
<dbReference type="PANTHER" id="PTHR11118:SF1">
    <property type="entry name" value="RNA-SPLICING LIGASE RTCB HOMOLOG"/>
    <property type="match status" value="1"/>
</dbReference>
<dbReference type="GO" id="GO:0006396">
    <property type="term" value="P:RNA processing"/>
    <property type="evidence" value="ECO:0007669"/>
    <property type="project" value="InterPro"/>
</dbReference>
<dbReference type="SUPFAM" id="SSF103365">
    <property type="entry name" value="Hypothetical protein PH1602"/>
    <property type="match status" value="1"/>
</dbReference>
<keyword evidence="5" id="KW-0692">RNA repair</keyword>
<dbReference type="PANTHER" id="PTHR11118">
    <property type="entry name" value="RNA-SPLICING LIGASE RTCB HOMOLOG"/>
    <property type="match status" value="1"/>
</dbReference>
<feature type="binding site" evidence="10">
    <location>
        <position position="192"/>
    </location>
    <ligand>
        <name>Mn(2+)</name>
        <dbReference type="ChEBI" id="CHEBI:29035"/>
        <label>1</label>
    </ligand>
</feature>
<sequence>MDVLANPHGVPAVLMSGPEVPMEAKAIRQALALCALGPVERLVLTPDLHVGPQVPVGVAFDTRGALVPGAIGNDVGCGMRLAVFDDAFELDAAALGARLRAVFFQGARDLRLRAEDRLAVLEHGLAALLEAPHVVDGDGGWAPVAEGLAGHVERVHRGGGIDAGGVDDALAAWARRTGERDSQLGSLGGGNHFCELQRVAEVSDGPTAWDWGLRTGALAVMVHAGSLGFGHVAAARGRAGAAAADAAAGHAV</sequence>